<comment type="caution">
    <text evidence="1">The sequence shown here is derived from an EMBL/GenBank/DDBJ whole genome shotgun (WGS) entry which is preliminary data.</text>
</comment>
<dbReference type="Proteomes" id="UP001320706">
    <property type="component" value="Unassembled WGS sequence"/>
</dbReference>
<proteinExistence type="predicted"/>
<evidence type="ECO:0000313" key="1">
    <source>
        <dbReference type="EMBL" id="KAK8202096.1"/>
    </source>
</evidence>
<sequence>MCSTPSFPLDSSVNCIKIKACQNSRTKACKKHGHQNWLERESEWYEIHGVMDIFHPDLQRREVLELHHQQSCALAFLPSNHLTTSWTPHTTMSTKPICTSCLRALRQTARRPIRSSQSLRLLSTTPVRADYTVNPPRAEAQPDASTMQKFAQRMRAQKQMLAATEPYVAYGSTQELFRICCRPGEYTMPKVENEEDKKVLETGEEIGVGEGWWYNELSLLPTFNTWAQITMLHMYLLTVRLRQFPAAHAPIWHQNMTDHFFYAAEDRMVTQHNIPVRSLRNRYLKDLFVQWRGLMTGYDEGLIKGDAIMAAAVWRNLFGAREDVDPVQVAEVVSWMRKSLRYLERLTAQEIAAAEVKFPDPAREGAVVGRESAGIKAPIKEDSVKVPAGTTAR</sequence>
<organism evidence="1 2">
    <name type="scientific">Zalaria obscura</name>
    <dbReference type="NCBI Taxonomy" id="2024903"/>
    <lineage>
        <taxon>Eukaryota</taxon>
        <taxon>Fungi</taxon>
        <taxon>Dikarya</taxon>
        <taxon>Ascomycota</taxon>
        <taxon>Pezizomycotina</taxon>
        <taxon>Dothideomycetes</taxon>
        <taxon>Dothideomycetidae</taxon>
        <taxon>Dothideales</taxon>
        <taxon>Zalariaceae</taxon>
        <taxon>Zalaria</taxon>
    </lineage>
</organism>
<protein>
    <submittedName>
        <fullName evidence="1">Uncharacterized protein</fullName>
    </submittedName>
</protein>
<evidence type="ECO:0000313" key="2">
    <source>
        <dbReference type="Proteomes" id="UP001320706"/>
    </source>
</evidence>
<gene>
    <name evidence="1" type="ORF">M8818_005622</name>
</gene>
<reference evidence="1" key="1">
    <citation type="submission" date="2024-02" db="EMBL/GenBank/DDBJ databases">
        <title>Metagenome Assembled Genome of Zalaria obscura JY119.</title>
        <authorList>
            <person name="Vighnesh L."/>
            <person name="Jagadeeshwari U."/>
            <person name="Venkata Ramana C."/>
            <person name="Sasikala C."/>
        </authorList>
    </citation>
    <scope>NUCLEOTIDE SEQUENCE</scope>
    <source>
        <strain evidence="1">JY119</strain>
    </source>
</reference>
<keyword evidence="2" id="KW-1185">Reference proteome</keyword>
<accession>A0ACC3S9G9</accession>
<dbReference type="EMBL" id="JAMKPW020000033">
    <property type="protein sequence ID" value="KAK8202096.1"/>
    <property type="molecule type" value="Genomic_DNA"/>
</dbReference>
<name>A0ACC3S9G9_9PEZI</name>